<reference evidence="1" key="1">
    <citation type="submission" date="2022-04" db="EMBL/GenBank/DDBJ databases">
        <title>Genome of the entomopathogenic fungus Entomophthora muscae.</title>
        <authorList>
            <person name="Elya C."/>
            <person name="Lovett B.R."/>
            <person name="Lee E."/>
            <person name="Macias A.M."/>
            <person name="Hajek A.E."/>
            <person name="De Bivort B.L."/>
            <person name="Kasson M.T."/>
            <person name="De Fine Licht H.H."/>
            <person name="Stajich J.E."/>
        </authorList>
    </citation>
    <scope>NUCLEOTIDE SEQUENCE</scope>
    <source>
        <strain evidence="1">Berkeley</strain>
    </source>
</reference>
<dbReference type="Proteomes" id="UP001165960">
    <property type="component" value="Unassembled WGS sequence"/>
</dbReference>
<organism evidence="1 2">
    <name type="scientific">Entomophthora muscae</name>
    <dbReference type="NCBI Taxonomy" id="34485"/>
    <lineage>
        <taxon>Eukaryota</taxon>
        <taxon>Fungi</taxon>
        <taxon>Fungi incertae sedis</taxon>
        <taxon>Zoopagomycota</taxon>
        <taxon>Entomophthoromycotina</taxon>
        <taxon>Entomophthoromycetes</taxon>
        <taxon>Entomophthorales</taxon>
        <taxon>Entomophthoraceae</taxon>
        <taxon>Entomophthora</taxon>
    </lineage>
</organism>
<keyword evidence="2" id="KW-1185">Reference proteome</keyword>
<comment type="caution">
    <text evidence="1">The sequence shown here is derived from an EMBL/GenBank/DDBJ whole genome shotgun (WGS) entry which is preliminary data.</text>
</comment>
<proteinExistence type="predicted"/>
<sequence>MGKMFLVAWLILLVATCGGKGDDFVTPAGSMVQVKLTCEVDECDKVKADTLLAVQFLTNVILFKEPIKLHIIYEPCQSLVCNNRALAYCLLNYTSPLTTDSGEEHMFPSALAKQLGLNFTPPPFDATIVINSNQYSLYPSNVMEWHSRHHISFLLTFNHEVIHALGLSSAYKPRLSSLPCPELLPNPTRNITLGKFYDYPFDHHVHISQHRTLAHFTRTLNDISSLTYSQYTDTTALSHSPEYTQLQALNALLTTSTPNMPIYFNASNKIIQLDTSLSPFKSGSSLVHLLNPPRRDALLTRSSRHSHFEVLLLNNPDWAQSPYGPQTLAILETLGYSINPNPNLTLSMTFFYKSHLRRPS</sequence>
<evidence type="ECO:0000313" key="2">
    <source>
        <dbReference type="Proteomes" id="UP001165960"/>
    </source>
</evidence>
<accession>A0ACC2SLA5</accession>
<dbReference type="EMBL" id="QTSX02004976">
    <property type="protein sequence ID" value="KAJ9063189.1"/>
    <property type="molecule type" value="Genomic_DNA"/>
</dbReference>
<evidence type="ECO:0000313" key="1">
    <source>
        <dbReference type="EMBL" id="KAJ9063189.1"/>
    </source>
</evidence>
<protein>
    <submittedName>
        <fullName evidence="1">Uncharacterized protein</fullName>
    </submittedName>
</protein>
<gene>
    <name evidence="1" type="ORF">DSO57_1002489</name>
</gene>
<name>A0ACC2SLA5_9FUNG</name>